<organism evidence="1 2">
    <name type="scientific">Glycomyces buryatensis</name>
    <dbReference type="NCBI Taxonomy" id="2570927"/>
    <lineage>
        <taxon>Bacteria</taxon>
        <taxon>Bacillati</taxon>
        <taxon>Actinomycetota</taxon>
        <taxon>Actinomycetes</taxon>
        <taxon>Glycomycetales</taxon>
        <taxon>Glycomycetaceae</taxon>
        <taxon>Glycomyces</taxon>
    </lineage>
</organism>
<dbReference type="AlphaFoldDB" id="A0A4S8Q502"/>
<evidence type="ECO:0000313" key="1">
    <source>
        <dbReference type="EMBL" id="THV35719.1"/>
    </source>
</evidence>
<proteinExistence type="predicted"/>
<gene>
    <name evidence="1" type="ORF">FAB82_22870</name>
</gene>
<dbReference type="EMBL" id="STGY01000073">
    <property type="protein sequence ID" value="THV35719.1"/>
    <property type="molecule type" value="Genomic_DNA"/>
</dbReference>
<name>A0A4S8Q502_9ACTN</name>
<protein>
    <submittedName>
        <fullName evidence="1">Uncharacterized protein</fullName>
    </submittedName>
</protein>
<accession>A0A4S8Q502</accession>
<comment type="caution">
    <text evidence="1">The sequence shown here is derived from an EMBL/GenBank/DDBJ whole genome shotgun (WGS) entry which is preliminary data.</text>
</comment>
<reference evidence="2" key="1">
    <citation type="submission" date="2019-04" db="EMBL/GenBank/DDBJ databases">
        <title>Nocardioides xinjiangensis sp. nov.</title>
        <authorList>
            <person name="Liu S."/>
        </authorList>
    </citation>
    <scope>NUCLEOTIDE SEQUENCE [LARGE SCALE GENOMIC DNA]</scope>
    <source>
        <strain evidence="2">18</strain>
    </source>
</reference>
<dbReference type="RefSeq" id="WP_136536876.1">
    <property type="nucleotide sequence ID" value="NZ_STGY01000073.1"/>
</dbReference>
<dbReference type="Proteomes" id="UP000308760">
    <property type="component" value="Unassembled WGS sequence"/>
</dbReference>
<reference evidence="1 2" key="2">
    <citation type="submission" date="2019-05" db="EMBL/GenBank/DDBJ databases">
        <title>Glycomyces buryatensis sp. nov.</title>
        <authorList>
            <person name="Nikitina E."/>
        </authorList>
    </citation>
    <scope>NUCLEOTIDE SEQUENCE [LARGE SCALE GENOMIC DNA]</scope>
    <source>
        <strain evidence="1 2">18</strain>
    </source>
</reference>
<sequence length="245" mass="26586">MDYATAATEHSTFHWLTTESIWDADPDVYDMIARAAREIHWASVTHRPTAAAVHCELVFDYLTTGLIAATGAAERTVWIGKASRSRTKPIPHTLTGVREITDEGTRALLLLTGAEQPVPVAVWEQALLGPAVDTSCAAAAHRYCHGRDDQGRACGCRCGCRWPDRLAAYQGLAAGDEATDPALTWSFTVTSSPQLQKTGSLALEVQGADEPCAELFYRQPTEPVIVHNAWRLSRTDEATEPPSSA</sequence>
<evidence type="ECO:0000313" key="2">
    <source>
        <dbReference type="Proteomes" id="UP000308760"/>
    </source>
</evidence>
<keyword evidence="2" id="KW-1185">Reference proteome</keyword>